<dbReference type="EMBL" id="JACCBF010000001">
    <property type="protein sequence ID" value="NYD31173.1"/>
    <property type="molecule type" value="Genomic_DNA"/>
</dbReference>
<evidence type="ECO:0000256" key="2">
    <source>
        <dbReference type="SAM" id="Phobius"/>
    </source>
</evidence>
<accession>A0A852R8F1</accession>
<protein>
    <submittedName>
        <fullName evidence="3">Uncharacterized protein</fullName>
    </submittedName>
</protein>
<gene>
    <name evidence="3" type="ORF">BJ958_002719</name>
</gene>
<keyword evidence="2" id="KW-1133">Transmembrane helix</keyword>
<keyword evidence="4" id="KW-1185">Reference proteome</keyword>
<evidence type="ECO:0000313" key="4">
    <source>
        <dbReference type="Proteomes" id="UP000582231"/>
    </source>
</evidence>
<dbReference type="Proteomes" id="UP000582231">
    <property type="component" value="Unassembled WGS sequence"/>
</dbReference>
<comment type="caution">
    <text evidence="3">The sequence shown here is derived from an EMBL/GenBank/DDBJ whole genome shotgun (WGS) entry which is preliminary data.</text>
</comment>
<evidence type="ECO:0000256" key="1">
    <source>
        <dbReference type="SAM" id="MobiDB-lite"/>
    </source>
</evidence>
<sequence length="207" mass="21776">MSYPPPPGQPPYAQTWAAPSGPPPPRRSRTGLTIALLAVGLVLVLGVIGVVALVVRGDDSDGSDEPAGAGGGAHEASCEVYRDLVLNSEVWAATDLDPDKLQEMYDAALADITDDEVAGLVEEEATVTVSYYRALGEWKQSLDDALAQGEYPDTAIPDDITAQQGRIPESQAAVVEACQDVLPAGNDKPIPKITAPTLNTPSWLDDE</sequence>
<organism evidence="3 4">
    <name type="scientific">Nocardioides kongjuensis</name>
    <dbReference type="NCBI Taxonomy" id="349522"/>
    <lineage>
        <taxon>Bacteria</taxon>
        <taxon>Bacillati</taxon>
        <taxon>Actinomycetota</taxon>
        <taxon>Actinomycetes</taxon>
        <taxon>Propionibacteriales</taxon>
        <taxon>Nocardioidaceae</taxon>
        <taxon>Nocardioides</taxon>
    </lineage>
</organism>
<feature type="region of interest" description="Disordered" evidence="1">
    <location>
        <begin position="185"/>
        <end position="207"/>
    </location>
</feature>
<dbReference type="RefSeq" id="WP_179727328.1">
    <property type="nucleotide sequence ID" value="NZ_BAABEF010000001.1"/>
</dbReference>
<keyword evidence="2" id="KW-0812">Transmembrane</keyword>
<feature type="compositionally biased region" description="Polar residues" evidence="1">
    <location>
        <begin position="196"/>
        <end position="207"/>
    </location>
</feature>
<evidence type="ECO:0000313" key="3">
    <source>
        <dbReference type="EMBL" id="NYD31173.1"/>
    </source>
</evidence>
<name>A0A852R8F1_9ACTN</name>
<keyword evidence="2" id="KW-0472">Membrane</keyword>
<feature type="region of interest" description="Disordered" evidence="1">
    <location>
        <begin position="1"/>
        <end position="27"/>
    </location>
</feature>
<reference evidence="3 4" key="1">
    <citation type="submission" date="2020-07" db="EMBL/GenBank/DDBJ databases">
        <title>Sequencing the genomes of 1000 actinobacteria strains.</title>
        <authorList>
            <person name="Klenk H.-P."/>
        </authorList>
    </citation>
    <scope>NUCLEOTIDE SEQUENCE [LARGE SCALE GENOMIC DNA]</scope>
    <source>
        <strain evidence="3 4">DSM 19082</strain>
    </source>
</reference>
<dbReference type="AlphaFoldDB" id="A0A852R8F1"/>
<feature type="transmembrane region" description="Helical" evidence="2">
    <location>
        <begin position="32"/>
        <end position="55"/>
    </location>
</feature>
<feature type="compositionally biased region" description="Pro residues" evidence="1">
    <location>
        <begin position="1"/>
        <end position="10"/>
    </location>
</feature>
<proteinExistence type="predicted"/>